<proteinExistence type="predicted"/>
<name>A0A246GDQ5_9FLAO</name>
<organism evidence="1 2">
    <name type="scientific">Flavobacterium columnare</name>
    <dbReference type="NCBI Taxonomy" id="996"/>
    <lineage>
        <taxon>Bacteria</taxon>
        <taxon>Pseudomonadati</taxon>
        <taxon>Bacteroidota</taxon>
        <taxon>Flavobacteriia</taxon>
        <taxon>Flavobacteriales</taxon>
        <taxon>Flavobacteriaceae</taxon>
        <taxon>Flavobacterium</taxon>
    </lineage>
</organism>
<evidence type="ECO:0000313" key="2">
    <source>
        <dbReference type="Proteomes" id="UP000198034"/>
    </source>
</evidence>
<evidence type="ECO:0000313" key="1">
    <source>
        <dbReference type="EMBL" id="OWP79531.1"/>
    </source>
</evidence>
<dbReference type="EMBL" id="MTCY01000002">
    <property type="protein sequence ID" value="OWP79531.1"/>
    <property type="molecule type" value="Genomic_DNA"/>
</dbReference>
<dbReference type="Proteomes" id="UP000198034">
    <property type="component" value="Unassembled WGS sequence"/>
</dbReference>
<protein>
    <submittedName>
        <fullName evidence="1">Uncharacterized protein</fullName>
    </submittedName>
</protein>
<reference evidence="1 2" key="1">
    <citation type="journal article" date="2017" name="Infect. Genet. Evol.">
        <title>Comparative genome analysis of fish pathogen Flavobacterium columnare reveals extensive sequence diversity within the species.</title>
        <authorList>
            <person name="Kayansamruaj P."/>
            <person name="Dong H.T."/>
            <person name="Hirono I."/>
            <person name="Kondo H."/>
            <person name="Senapin S."/>
            <person name="Rodkhum C."/>
        </authorList>
    </citation>
    <scope>NUCLEOTIDE SEQUENCE [LARGE SCALE GENOMIC DNA]</scope>
    <source>
        <strain evidence="1 2">1214</strain>
    </source>
</reference>
<dbReference type="Pfam" id="PF20391">
    <property type="entry name" value="DUF6686"/>
    <property type="match status" value="1"/>
</dbReference>
<sequence length="115" mass="13862">MCCNFSIINQTNNGMLIFLKGCQKYQLTFNNLNFSMSAEELDAFYKYLKRMNPVFWEREYEHSVYEKKIPIPTLQDNFIIMINRIELFELQVLTKPNKTEFFKLVENDILSINWN</sequence>
<gene>
    <name evidence="1" type="ORF">BWK62_01000</name>
</gene>
<dbReference type="AlphaFoldDB" id="A0A246GDQ5"/>
<accession>A0A246GDQ5</accession>
<dbReference type="InterPro" id="IPR046508">
    <property type="entry name" value="DUF6686"/>
</dbReference>
<comment type="caution">
    <text evidence="1">The sequence shown here is derived from an EMBL/GenBank/DDBJ whole genome shotgun (WGS) entry which is preliminary data.</text>
</comment>